<evidence type="ECO:0000313" key="12">
    <source>
        <dbReference type="EMBL" id="WOJ98102.1"/>
    </source>
</evidence>
<dbReference type="InterPro" id="IPR005790">
    <property type="entry name" value="DNA_polIII_delta"/>
</dbReference>
<evidence type="ECO:0000313" key="13">
    <source>
        <dbReference type="Proteomes" id="UP001626549"/>
    </source>
</evidence>
<dbReference type="SUPFAM" id="SSF52540">
    <property type="entry name" value="P-loop containing nucleoside triphosphate hydrolases"/>
    <property type="match status" value="1"/>
</dbReference>
<proteinExistence type="inferred from homology"/>
<evidence type="ECO:0000259" key="11">
    <source>
        <dbReference type="Pfam" id="PF14840"/>
    </source>
</evidence>
<evidence type="ECO:0000256" key="4">
    <source>
        <dbReference type="ARBA" id="ARBA00022695"/>
    </source>
</evidence>
<evidence type="ECO:0000256" key="9">
    <source>
        <dbReference type="NCBIfam" id="TIGR01128"/>
    </source>
</evidence>
<dbReference type="PANTHER" id="PTHR34388:SF1">
    <property type="entry name" value="DNA POLYMERASE III SUBUNIT DELTA"/>
    <property type="match status" value="1"/>
</dbReference>
<dbReference type="Proteomes" id="UP001626549">
    <property type="component" value="Chromosome"/>
</dbReference>
<comment type="similarity">
    <text evidence="7">Belongs to the DNA polymerase HolA subunit family.</text>
</comment>
<feature type="domain" description="DNA polymerase III subunit delta C-terminal" evidence="11">
    <location>
        <begin position="215"/>
        <end position="315"/>
    </location>
</feature>
<dbReference type="RefSeq" id="WP_407329295.1">
    <property type="nucleotide sequence ID" value="NZ_CP136865.1"/>
</dbReference>
<organism evidence="12 13">
    <name type="scientific">Congregibacter brevis</name>
    <dbReference type="NCBI Taxonomy" id="3081201"/>
    <lineage>
        <taxon>Bacteria</taxon>
        <taxon>Pseudomonadati</taxon>
        <taxon>Pseudomonadota</taxon>
        <taxon>Gammaproteobacteria</taxon>
        <taxon>Cellvibrionales</taxon>
        <taxon>Halieaceae</taxon>
        <taxon>Congregibacter</taxon>
    </lineage>
</organism>
<keyword evidence="4 12" id="KW-0548">Nucleotidyltransferase</keyword>
<evidence type="ECO:0000256" key="3">
    <source>
        <dbReference type="ARBA" id="ARBA00022679"/>
    </source>
</evidence>
<keyword evidence="13" id="KW-1185">Reference proteome</keyword>
<accession>A0ABZ0IGD5</accession>
<evidence type="ECO:0000259" key="10">
    <source>
        <dbReference type="Pfam" id="PF06144"/>
    </source>
</evidence>
<evidence type="ECO:0000256" key="8">
    <source>
        <dbReference type="ARBA" id="ARBA00049244"/>
    </source>
</evidence>
<dbReference type="Pfam" id="PF14840">
    <property type="entry name" value="DNA_pol3_delt_C"/>
    <property type="match status" value="1"/>
</dbReference>
<keyword evidence="6" id="KW-0239">DNA-directed DNA polymerase</keyword>
<dbReference type="InterPro" id="IPR027417">
    <property type="entry name" value="P-loop_NTPase"/>
</dbReference>
<evidence type="ECO:0000256" key="1">
    <source>
        <dbReference type="ARBA" id="ARBA00012417"/>
    </source>
</evidence>
<dbReference type="EC" id="2.7.7.7" evidence="1 9"/>
<name>A0ABZ0IGD5_9GAMM</name>
<keyword evidence="5" id="KW-0235">DNA replication</keyword>
<dbReference type="InterPro" id="IPR032780">
    <property type="entry name" value="DNA_pol3_delt_C"/>
</dbReference>
<dbReference type="NCBIfam" id="TIGR01128">
    <property type="entry name" value="holA"/>
    <property type="match status" value="1"/>
</dbReference>
<dbReference type="Gene3D" id="3.40.50.300">
    <property type="entry name" value="P-loop containing nucleotide triphosphate hydrolases"/>
    <property type="match status" value="1"/>
</dbReference>
<evidence type="ECO:0000256" key="5">
    <source>
        <dbReference type="ARBA" id="ARBA00022705"/>
    </source>
</evidence>
<protein>
    <recommendedName>
        <fullName evidence="2 9">DNA polymerase III subunit delta</fullName>
        <ecNumber evidence="1 9">2.7.7.7</ecNumber>
    </recommendedName>
</protein>
<dbReference type="Gene3D" id="1.10.8.60">
    <property type="match status" value="1"/>
</dbReference>
<dbReference type="EMBL" id="CP136865">
    <property type="protein sequence ID" value="WOJ98102.1"/>
    <property type="molecule type" value="Genomic_DNA"/>
</dbReference>
<dbReference type="InterPro" id="IPR008921">
    <property type="entry name" value="DNA_pol3_clamp-load_cplx_C"/>
</dbReference>
<keyword evidence="3 12" id="KW-0808">Transferase</keyword>
<dbReference type="SUPFAM" id="SSF48019">
    <property type="entry name" value="post-AAA+ oligomerization domain-like"/>
    <property type="match status" value="1"/>
</dbReference>
<comment type="catalytic activity">
    <reaction evidence="8">
        <text>DNA(n) + a 2'-deoxyribonucleoside 5'-triphosphate = DNA(n+1) + diphosphate</text>
        <dbReference type="Rhea" id="RHEA:22508"/>
        <dbReference type="Rhea" id="RHEA-COMP:17339"/>
        <dbReference type="Rhea" id="RHEA-COMP:17340"/>
        <dbReference type="ChEBI" id="CHEBI:33019"/>
        <dbReference type="ChEBI" id="CHEBI:61560"/>
        <dbReference type="ChEBI" id="CHEBI:173112"/>
        <dbReference type="EC" id="2.7.7.7"/>
    </reaction>
</comment>
<dbReference type="Pfam" id="PF06144">
    <property type="entry name" value="DNA_pol3_delta"/>
    <property type="match status" value="1"/>
</dbReference>
<dbReference type="CDD" id="cd18138">
    <property type="entry name" value="HLD_clamp_pol_III_delta"/>
    <property type="match status" value="1"/>
</dbReference>
<evidence type="ECO:0000256" key="7">
    <source>
        <dbReference type="ARBA" id="ARBA00034754"/>
    </source>
</evidence>
<dbReference type="InterPro" id="IPR010372">
    <property type="entry name" value="DNA_pol3_delta_N"/>
</dbReference>
<gene>
    <name evidence="12" type="primary">holA</name>
    <name evidence="12" type="ORF">R0137_05875</name>
</gene>
<evidence type="ECO:0000256" key="6">
    <source>
        <dbReference type="ARBA" id="ARBA00022932"/>
    </source>
</evidence>
<feature type="domain" description="DNA polymerase III delta N-terminal" evidence="10">
    <location>
        <begin position="20"/>
        <end position="133"/>
    </location>
</feature>
<dbReference type="GO" id="GO:0003887">
    <property type="term" value="F:DNA-directed DNA polymerase activity"/>
    <property type="evidence" value="ECO:0007669"/>
    <property type="project" value="UniProtKB-EC"/>
</dbReference>
<dbReference type="Gene3D" id="1.20.272.10">
    <property type="match status" value="1"/>
</dbReference>
<dbReference type="PANTHER" id="PTHR34388">
    <property type="entry name" value="DNA POLYMERASE III SUBUNIT DELTA"/>
    <property type="match status" value="1"/>
</dbReference>
<evidence type="ECO:0000256" key="2">
    <source>
        <dbReference type="ARBA" id="ARBA00017703"/>
    </source>
</evidence>
<reference evidence="12 13" key="1">
    <citation type="submission" date="2023-10" db="EMBL/GenBank/DDBJ databases">
        <title>Two novel species belonging to the OM43/NOR5 clade.</title>
        <authorList>
            <person name="Park M."/>
        </authorList>
    </citation>
    <scope>NUCLEOTIDE SEQUENCE [LARGE SCALE GENOMIC DNA]</scope>
    <source>
        <strain evidence="12 13">IMCC45268</strain>
    </source>
</reference>
<sequence length="344" mass="38187">MRIYPEKLAQDLDRKLHRVYLISGDETLLVQECADQVRAAARRAGCHERHVVDSSDRSFSWQDLTQDSSSMSLFAEQRLIEVRIPNGKPGTEGSKALQEYLDHAPESDTLLIVAGKIDKASTNSKWYKAIDQAGATIQLWPVNAEELPRWLERRARSINLSIDRDGLTLLAERVEGNLLAAVQELEKLRLLAGDSMVTAKQVAHAVANSARFDTFALIDVALGGRSDDSLRMLHGLRSEGTQPPALLWGLIRELRLLRGLMQAVEAGRQPMQALNEARVWKSRQSVIQAAMRRHSVASCEELLSLAAHVDGCIKGYAQGDPWEQTEWLIAGLARDGKPTLSRSA</sequence>